<dbReference type="EMBL" id="JAATIQ010000020">
    <property type="protein sequence ID" value="KAF4399833.1"/>
    <property type="molecule type" value="Genomic_DNA"/>
</dbReference>
<dbReference type="Proteomes" id="UP000583929">
    <property type="component" value="Unassembled WGS sequence"/>
</dbReference>
<proteinExistence type="predicted"/>
<gene>
    <name evidence="1" type="ORF">G4B88_021047</name>
</gene>
<sequence>MVDLEIGDLLFPESIPYLAVVGDAHNSACSNCEKLNHRKSKLLSCLNSKSHDSIINNATHTRRNIILATITFGLVCKFFEELKEWAQKVLSSGITKRRDVLCRILSLIRGRKAIGNRLELEARNGFFFEIIGPVKGTTSASRIQDQLLLRDVLRPLEVTKLAVSCSSESPCVKAVHKQMNMFNPEQVFDNIREAPQISIPLSNDSFFVPAMKLPMGDPPPFQHVPP</sequence>
<reference evidence="1 2" key="1">
    <citation type="journal article" date="2020" name="bioRxiv">
        <title>Sequence and annotation of 42 cannabis genomes reveals extensive copy number variation in cannabinoid synthesis and pathogen resistance genes.</title>
        <authorList>
            <person name="Mckernan K.J."/>
            <person name="Helbert Y."/>
            <person name="Kane L.T."/>
            <person name="Ebling H."/>
            <person name="Zhang L."/>
            <person name="Liu B."/>
            <person name="Eaton Z."/>
            <person name="Mclaughlin S."/>
            <person name="Kingan S."/>
            <person name="Baybayan P."/>
            <person name="Concepcion G."/>
            <person name="Jordan M."/>
            <person name="Riva A."/>
            <person name="Barbazuk W."/>
            <person name="Harkins T."/>
        </authorList>
    </citation>
    <scope>NUCLEOTIDE SEQUENCE [LARGE SCALE GENOMIC DNA]</scope>
    <source>
        <strain evidence="2">cv. Jamaican Lion 4</strain>
        <tissue evidence="1">Leaf</tissue>
    </source>
</reference>
<evidence type="ECO:0000313" key="1">
    <source>
        <dbReference type="EMBL" id="KAF4399833.1"/>
    </source>
</evidence>
<keyword evidence="2" id="KW-1185">Reference proteome</keyword>
<dbReference type="AlphaFoldDB" id="A0A7J6HX27"/>
<name>A0A7J6HX27_CANSA</name>
<protein>
    <submittedName>
        <fullName evidence="1">Uncharacterized protein</fullName>
    </submittedName>
</protein>
<organism evidence="1 2">
    <name type="scientific">Cannabis sativa</name>
    <name type="common">Hemp</name>
    <name type="synonym">Marijuana</name>
    <dbReference type="NCBI Taxonomy" id="3483"/>
    <lineage>
        <taxon>Eukaryota</taxon>
        <taxon>Viridiplantae</taxon>
        <taxon>Streptophyta</taxon>
        <taxon>Embryophyta</taxon>
        <taxon>Tracheophyta</taxon>
        <taxon>Spermatophyta</taxon>
        <taxon>Magnoliopsida</taxon>
        <taxon>eudicotyledons</taxon>
        <taxon>Gunneridae</taxon>
        <taxon>Pentapetalae</taxon>
        <taxon>rosids</taxon>
        <taxon>fabids</taxon>
        <taxon>Rosales</taxon>
        <taxon>Cannabaceae</taxon>
        <taxon>Cannabis</taxon>
    </lineage>
</organism>
<evidence type="ECO:0000313" key="2">
    <source>
        <dbReference type="Proteomes" id="UP000583929"/>
    </source>
</evidence>
<accession>A0A7J6HX27</accession>
<comment type="caution">
    <text evidence="1">The sequence shown here is derived from an EMBL/GenBank/DDBJ whole genome shotgun (WGS) entry which is preliminary data.</text>
</comment>